<evidence type="ECO:0000256" key="6">
    <source>
        <dbReference type="SAM" id="MobiDB-lite"/>
    </source>
</evidence>
<evidence type="ECO:0000313" key="8">
    <source>
        <dbReference type="Proteomes" id="UP001472866"/>
    </source>
</evidence>
<evidence type="ECO:0000256" key="2">
    <source>
        <dbReference type="ARBA" id="ARBA00022490"/>
    </source>
</evidence>
<dbReference type="PANTHER" id="PTHR12968:SF4">
    <property type="entry name" value="TECTONIC-LIKE COMPLEX MEMBER MKS1"/>
    <property type="match status" value="1"/>
</dbReference>
<evidence type="ECO:0000256" key="1">
    <source>
        <dbReference type="ARBA" id="ARBA00004120"/>
    </source>
</evidence>
<dbReference type="GO" id="GO:0060271">
    <property type="term" value="P:cilium assembly"/>
    <property type="evidence" value="ECO:0007669"/>
    <property type="project" value="TreeGrafter"/>
</dbReference>
<sequence length="760" mass="83582">MLSALRTPEKGKGGGGDGDDGSDKRPAPVKPEEAESSSKTEQEAAEEERIVPVATTAPKPTPKTDVTASATPSAMAEVIPKPAVAAVAEDGEHLVLFKGDQLRTSAQYRSSDPIQNLRVRVRARQVRGPTFSTSTASVAQVVEASATTAEAMAADAGERSGGDASASASDKDTSDLDLYEDDFEESDEGVEARKWTVSEVSWQQKIYDNATIEAATKSTRELEIHLRNLFGMPKANGGSPEKERRFQEVCQRYKDEIVSLRSSAVAEADSEDSNGKMDREIYTYVDYEDSVRQAITNDAGEVSQEAITTAAEGPEYSLNCGLSLGGTCQPQLADGLGARKKKTRGGQSHRLQQTKDKRAQSMTVVLGLNGEQIVLAQMRFFQNGILEIRPGFSDSSSNSGKTTVFLAETPKGALIEYTLENASAPLAQNEVIRSMFGLSLSQKEKKAGGPNPAMTVKKAGLGGPFVSLNDRYGLNGGTASFAIMLEIVGGKNFRRDNLYVEYFVHLPRAKGSFEPKTPAPGKATIDEIWQVTEDCRRFVQGVTQVSAQTRYPTQSFFESGRHKDKVLNWSFPVELELTLSKELTKMEEKEWPVVIFTVYSYDRWNRSTCEGFCRLQLSPENLGSKCHYLDTWKPLGSLKQQMKESFTGGIIQPQDMHGLYDYLINQKLDSPMVTSCEGTLKIRTNMVLQKQVENVRMSRNLTRSMNFTPSVARPKAKGLKAKSKAVAAKVQSHTLLEITERARERIRVLREKNNKMNLNA</sequence>
<evidence type="ECO:0000256" key="5">
    <source>
        <dbReference type="ARBA" id="ARBA00023273"/>
    </source>
</evidence>
<accession>A0AAX4PFE2</accession>
<keyword evidence="2" id="KW-0963">Cytoplasm</keyword>
<feature type="region of interest" description="Disordered" evidence="6">
    <location>
        <begin position="152"/>
        <end position="176"/>
    </location>
</feature>
<name>A0AAX4PFE2_9CHLO</name>
<gene>
    <name evidence="7" type="ORF">HKI87_10g63230</name>
</gene>
<keyword evidence="5" id="KW-0966">Cell projection</keyword>
<organism evidence="7 8">
    <name type="scientific">Chloropicon roscoffensis</name>
    <dbReference type="NCBI Taxonomy" id="1461544"/>
    <lineage>
        <taxon>Eukaryota</taxon>
        <taxon>Viridiplantae</taxon>
        <taxon>Chlorophyta</taxon>
        <taxon>Chloropicophyceae</taxon>
        <taxon>Chloropicales</taxon>
        <taxon>Chloropicaceae</taxon>
        <taxon>Chloropicon</taxon>
    </lineage>
</organism>
<comment type="subcellular location">
    <subcellularLocation>
        <location evidence="1">Cytoplasm</location>
        <location evidence="1">Cytoskeleton</location>
        <location evidence="1">Cilium basal body</location>
    </subcellularLocation>
</comment>
<keyword evidence="3" id="KW-0970">Cilium biogenesis/degradation</keyword>
<proteinExistence type="predicted"/>
<keyword evidence="8" id="KW-1185">Reference proteome</keyword>
<feature type="compositionally biased region" description="Basic and acidic residues" evidence="6">
    <location>
        <begin position="21"/>
        <end position="50"/>
    </location>
</feature>
<dbReference type="AlphaFoldDB" id="A0AAX4PFE2"/>
<evidence type="ECO:0000313" key="7">
    <source>
        <dbReference type="EMBL" id="WZN64766.1"/>
    </source>
</evidence>
<dbReference type="Pfam" id="PF07162">
    <property type="entry name" value="B9-C2"/>
    <property type="match status" value="1"/>
</dbReference>
<feature type="compositionally biased region" description="Low complexity" evidence="6">
    <location>
        <begin position="51"/>
        <end position="68"/>
    </location>
</feature>
<evidence type="ECO:0000256" key="4">
    <source>
        <dbReference type="ARBA" id="ARBA00023212"/>
    </source>
</evidence>
<reference evidence="7 8" key="1">
    <citation type="submission" date="2024-03" db="EMBL/GenBank/DDBJ databases">
        <title>Complete genome sequence of the green alga Chloropicon roscoffensis RCC1871.</title>
        <authorList>
            <person name="Lemieux C."/>
            <person name="Pombert J.-F."/>
            <person name="Otis C."/>
            <person name="Turmel M."/>
        </authorList>
    </citation>
    <scope>NUCLEOTIDE SEQUENCE [LARGE SCALE GENOMIC DNA]</scope>
    <source>
        <strain evidence="7 8">RCC1871</strain>
    </source>
</reference>
<dbReference type="InterPro" id="IPR010796">
    <property type="entry name" value="C2_B9-type_dom"/>
</dbReference>
<dbReference type="EMBL" id="CP151510">
    <property type="protein sequence ID" value="WZN64766.1"/>
    <property type="molecule type" value="Genomic_DNA"/>
</dbReference>
<feature type="region of interest" description="Disordered" evidence="6">
    <location>
        <begin position="1"/>
        <end position="73"/>
    </location>
</feature>
<dbReference type="PROSITE" id="PS51381">
    <property type="entry name" value="C2_B9"/>
    <property type="match status" value="1"/>
</dbReference>
<protein>
    <submittedName>
        <fullName evidence="7">Ciliary basal body-associated B9 protein</fullName>
    </submittedName>
</protein>
<dbReference type="GO" id="GO:0036038">
    <property type="term" value="C:MKS complex"/>
    <property type="evidence" value="ECO:0007669"/>
    <property type="project" value="TreeGrafter"/>
</dbReference>
<dbReference type="PANTHER" id="PTHR12968">
    <property type="entry name" value="B9 DOMAIN-CONTAINING"/>
    <property type="match status" value="1"/>
</dbReference>
<evidence type="ECO:0000256" key="3">
    <source>
        <dbReference type="ARBA" id="ARBA00022794"/>
    </source>
</evidence>
<keyword evidence="4" id="KW-0206">Cytoskeleton</keyword>
<dbReference type="Proteomes" id="UP001472866">
    <property type="component" value="Chromosome 10"/>
</dbReference>